<evidence type="ECO:0000313" key="2">
    <source>
        <dbReference type="Proteomes" id="UP000018144"/>
    </source>
</evidence>
<dbReference type="GO" id="GO:0005506">
    <property type="term" value="F:iron ion binding"/>
    <property type="evidence" value="ECO:0007669"/>
    <property type="project" value="InterPro"/>
</dbReference>
<organism evidence="1 2">
    <name type="scientific">Pyronema omphalodes (strain CBS 100304)</name>
    <name type="common">Pyronema confluens</name>
    <dbReference type="NCBI Taxonomy" id="1076935"/>
    <lineage>
        <taxon>Eukaryota</taxon>
        <taxon>Fungi</taxon>
        <taxon>Dikarya</taxon>
        <taxon>Ascomycota</taxon>
        <taxon>Pezizomycotina</taxon>
        <taxon>Pezizomycetes</taxon>
        <taxon>Pezizales</taxon>
        <taxon>Pyronemataceae</taxon>
        <taxon>Pyronema</taxon>
    </lineage>
</organism>
<dbReference type="STRING" id="1076935.U4LDT2"/>
<proteinExistence type="predicted"/>
<dbReference type="Gene3D" id="1.10.630.10">
    <property type="entry name" value="Cytochrome P450"/>
    <property type="match status" value="1"/>
</dbReference>
<dbReference type="SUPFAM" id="SSF48264">
    <property type="entry name" value="Cytochrome P450"/>
    <property type="match status" value="1"/>
</dbReference>
<dbReference type="InterPro" id="IPR036396">
    <property type="entry name" value="Cyt_P450_sf"/>
</dbReference>
<dbReference type="Proteomes" id="UP000018144">
    <property type="component" value="Unassembled WGS sequence"/>
</dbReference>
<accession>U4LDT2</accession>
<dbReference type="GO" id="GO:0016705">
    <property type="term" value="F:oxidoreductase activity, acting on paired donors, with incorporation or reduction of molecular oxygen"/>
    <property type="evidence" value="ECO:0007669"/>
    <property type="project" value="InterPro"/>
</dbReference>
<dbReference type="OrthoDB" id="823504at2759"/>
<dbReference type="eggNOG" id="KOG2408">
    <property type="taxonomic scope" value="Eukaryota"/>
</dbReference>
<gene>
    <name evidence="1" type="ORF">PCON_07013</name>
</gene>
<dbReference type="EMBL" id="HF935352">
    <property type="protein sequence ID" value="CCX29687.1"/>
    <property type="molecule type" value="Genomic_DNA"/>
</dbReference>
<sequence length="312" mass="35548">MFFDLDPTKSWAFRRDATTGVETLAKKLLPIISAMEGHHGLSIFEGISNLLYPAKEDVGLGNSFIKSLYQQGKSAEEITWIIIMLLSNTVGNSAHDVSFSITHHKRKAHKTYLWWIIDFYLAPENKEHWADIQALARSESCPESNEQHLRYALEAHRLNQPVTIIRQESFDSLVGNANQGEDYHLNAGDYVSCDIVASAYRDETAFPDPDSVKLDRPLEAYLPWGDSVPGFADVIKRINNMQAVAWLKVLATLRNLRRGQGDQGRLKVSTDSRGVTRYMTADWAREVSYPENMKVQFDMLYFQEKIVTMENE</sequence>
<protein>
    <submittedName>
        <fullName evidence="1">Similar to Psi-producing oxygenase A acc. no. Q6RET3</fullName>
    </submittedName>
</protein>
<dbReference type="GO" id="GO:0004497">
    <property type="term" value="F:monooxygenase activity"/>
    <property type="evidence" value="ECO:0007669"/>
    <property type="project" value="InterPro"/>
</dbReference>
<dbReference type="AlphaFoldDB" id="U4LDT2"/>
<evidence type="ECO:0000313" key="1">
    <source>
        <dbReference type="EMBL" id="CCX29687.1"/>
    </source>
</evidence>
<reference evidence="1 2" key="1">
    <citation type="journal article" date="2013" name="PLoS Genet.">
        <title>The genome and development-dependent transcriptomes of Pyronema confluens: a window into fungal evolution.</title>
        <authorList>
            <person name="Traeger S."/>
            <person name="Altegoer F."/>
            <person name="Freitag M."/>
            <person name="Gabaldon T."/>
            <person name="Kempken F."/>
            <person name="Kumar A."/>
            <person name="Marcet-Houben M."/>
            <person name="Poggeler S."/>
            <person name="Stajich J.E."/>
            <person name="Nowrousian M."/>
        </authorList>
    </citation>
    <scope>NUCLEOTIDE SEQUENCE [LARGE SCALE GENOMIC DNA]</scope>
    <source>
        <strain evidence="2">CBS 100304</strain>
        <tissue evidence="1">Vegetative mycelium</tissue>
    </source>
</reference>
<name>U4LDT2_PYROM</name>
<keyword evidence="2" id="KW-1185">Reference proteome</keyword>
<dbReference type="GO" id="GO:0020037">
    <property type="term" value="F:heme binding"/>
    <property type="evidence" value="ECO:0007669"/>
    <property type="project" value="InterPro"/>
</dbReference>